<dbReference type="InParanoid" id="W5N130"/>
<dbReference type="Ensembl" id="ENSLOCT00000014368.1">
    <property type="protein sequence ID" value="ENSLOCP00000014339.1"/>
    <property type="gene ID" value="ENSLOCG00000011669.1"/>
</dbReference>
<reference evidence="1" key="3">
    <citation type="submission" date="2025-09" db="UniProtKB">
        <authorList>
            <consortium name="Ensembl"/>
        </authorList>
    </citation>
    <scope>IDENTIFICATION</scope>
</reference>
<name>W5N130_LEPOC</name>
<dbReference type="PRINTS" id="PR02088">
    <property type="entry name" value="HAUSAUGMINL2"/>
</dbReference>
<dbReference type="InterPro" id="IPR026242">
    <property type="entry name" value="HAUS2_metazoa"/>
</dbReference>
<dbReference type="OMA" id="AKMDMLV"/>
<keyword evidence="2" id="KW-1185">Reference proteome</keyword>
<dbReference type="InterPro" id="IPR028346">
    <property type="entry name" value="HAUS2"/>
</dbReference>
<dbReference type="GO" id="GO:0070652">
    <property type="term" value="C:HAUS complex"/>
    <property type="evidence" value="ECO:0000318"/>
    <property type="project" value="GO_Central"/>
</dbReference>
<evidence type="ECO:0000313" key="2">
    <source>
        <dbReference type="Proteomes" id="UP000018468"/>
    </source>
</evidence>
<evidence type="ECO:0000313" key="1">
    <source>
        <dbReference type="Ensembl" id="ENSLOCP00000014339.1"/>
    </source>
</evidence>
<dbReference type="eggNOG" id="ENOG502RY4E">
    <property type="taxonomic scope" value="Eukaryota"/>
</dbReference>
<protein>
    <submittedName>
        <fullName evidence="1">HAUS augmin like complex subunit 2</fullName>
    </submittedName>
</protein>
<dbReference type="EMBL" id="AHAT01019089">
    <property type="status" value="NOT_ANNOTATED_CDS"/>
    <property type="molecule type" value="Genomic_DNA"/>
</dbReference>
<dbReference type="GO" id="GO:0007020">
    <property type="term" value="P:microtubule nucleation"/>
    <property type="evidence" value="ECO:0000318"/>
    <property type="project" value="GO_Central"/>
</dbReference>
<dbReference type="STRING" id="7918.ENSLOCP00000014339"/>
<dbReference type="GO" id="GO:0007098">
    <property type="term" value="P:centrosome cycle"/>
    <property type="evidence" value="ECO:0000318"/>
    <property type="project" value="GO_Central"/>
</dbReference>
<dbReference type="Bgee" id="ENSLOCG00000011669">
    <property type="expression patterns" value="Expressed in ovary and 13 other cell types or tissues"/>
</dbReference>
<dbReference type="PANTHER" id="PTHR16039:SF1">
    <property type="entry name" value="HAUS AUGMIN-LIKE COMPLEX SUBUNIT 2"/>
    <property type="match status" value="1"/>
</dbReference>
<dbReference type="FunCoup" id="W5N130">
    <property type="interactions" value="1370"/>
</dbReference>
<dbReference type="Pfam" id="PF15003">
    <property type="entry name" value="HAUS2"/>
    <property type="match status" value="1"/>
</dbReference>
<dbReference type="GO" id="GO:0051225">
    <property type="term" value="P:spindle assembly"/>
    <property type="evidence" value="ECO:0000318"/>
    <property type="project" value="GO_Central"/>
</dbReference>
<sequence length="202" mass="22820">MEMNPWVPAPYAVTPAAQVLARCVASGALSEDVDGIPRDITVFSPQLLEAEQVAALRHDINEKSLEVELLQLEKEGAEVTHSFYLSKKFEALQQFTSHLQEVLHERRSLWQRLMKPHCQQNLPVEANLHRYVVQLVSMAADFIKNLESRVQTTRSIPDIGQSMASLDNALTRLLSLVSDVEELSKQILQWKDLQINAPKQSP</sequence>
<reference evidence="2" key="1">
    <citation type="submission" date="2011-12" db="EMBL/GenBank/DDBJ databases">
        <title>The Draft Genome of Lepisosteus oculatus.</title>
        <authorList>
            <consortium name="The Broad Institute Genome Assembly &amp; Analysis Group"/>
            <consortium name="Computational R&amp;D Group"/>
            <consortium name="and Sequencing Platform"/>
            <person name="Di Palma F."/>
            <person name="Alfoldi J."/>
            <person name="Johnson J."/>
            <person name="Berlin A."/>
            <person name="Gnerre S."/>
            <person name="Jaffe D."/>
            <person name="MacCallum I."/>
            <person name="Young S."/>
            <person name="Walker B.J."/>
            <person name="Lander E.S."/>
            <person name="Lindblad-Toh K."/>
        </authorList>
    </citation>
    <scope>NUCLEOTIDE SEQUENCE [LARGE SCALE GENOMIC DNA]</scope>
</reference>
<organism evidence="1 2">
    <name type="scientific">Lepisosteus oculatus</name>
    <name type="common">Spotted gar</name>
    <dbReference type="NCBI Taxonomy" id="7918"/>
    <lineage>
        <taxon>Eukaryota</taxon>
        <taxon>Metazoa</taxon>
        <taxon>Chordata</taxon>
        <taxon>Craniata</taxon>
        <taxon>Vertebrata</taxon>
        <taxon>Euteleostomi</taxon>
        <taxon>Actinopterygii</taxon>
        <taxon>Neopterygii</taxon>
        <taxon>Holostei</taxon>
        <taxon>Semionotiformes</taxon>
        <taxon>Lepisosteidae</taxon>
        <taxon>Lepisosteus</taxon>
    </lineage>
</organism>
<reference evidence="1" key="2">
    <citation type="submission" date="2025-08" db="UniProtKB">
        <authorList>
            <consortium name="Ensembl"/>
        </authorList>
    </citation>
    <scope>IDENTIFICATION</scope>
</reference>
<proteinExistence type="predicted"/>
<dbReference type="Proteomes" id="UP000018468">
    <property type="component" value="Linkage group LG7"/>
</dbReference>
<accession>W5N130</accession>
<dbReference type="GO" id="GO:0005813">
    <property type="term" value="C:centrosome"/>
    <property type="evidence" value="ECO:0000318"/>
    <property type="project" value="GO_Central"/>
</dbReference>
<dbReference type="PANTHER" id="PTHR16039">
    <property type="entry name" value="HAUS AUGMIN-LIKE COMPLEX SUBUNIT 2"/>
    <property type="match status" value="1"/>
</dbReference>
<dbReference type="HOGENOM" id="CLU_096512_0_0_1"/>
<dbReference type="AlphaFoldDB" id="W5N130"/>
<dbReference type="GeneTree" id="ENSGT00390000004927"/>
<dbReference type="GO" id="GO:1990498">
    <property type="term" value="C:mitotic spindle microtubule"/>
    <property type="evidence" value="ECO:0000318"/>
    <property type="project" value="GO_Central"/>
</dbReference>